<gene>
    <name evidence="1" type="ORF">PAE2222b</name>
</gene>
<evidence type="ECO:0000313" key="2">
    <source>
        <dbReference type="Proteomes" id="UP000002439"/>
    </source>
</evidence>
<dbReference type="Proteomes" id="UP000002439">
    <property type="component" value="Chromosome"/>
</dbReference>
<evidence type="ECO:0000313" key="1">
    <source>
        <dbReference type="EMBL" id="AAL64040.1"/>
    </source>
</evidence>
<proteinExistence type="predicted"/>
<dbReference type="EnsemblBacteria" id="AAL64040">
    <property type="protein sequence ID" value="AAL64040"/>
    <property type="gene ID" value="PAE2222b"/>
</dbReference>
<dbReference type="STRING" id="178306.PAE2222b"/>
<dbReference type="HOGENOM" id="CLU_3412297_0_0_2"/>
<organism evidence="1 2">
    <name type="scientific">Pyrobaculum aerophilum (strain ATCC 51768 / DSM 7523 / JCM 9630 / CIP 104966 / NBRC 100827 / IM2)</name>
    <dbReference type="NCBI Taxonomy" id="178306"/>
    <lineage>
        <taxon>Archaea</taxon>
        <taxon>Thermoproteota</taxon>
        <taxon>Thermoprotei</taxon>
        <taxon>Thermoproteales</taxon>
        <taxon>Thermoproteaceae</taxon>
        <taxon>Pyrobaculum</taxon>
    </lineage>
</organism>
<keyword evidence="2" id="KW-1185">Reference proteome</keyword>
<reference evidence="1 2" key="1">
    <citation type="journal article" date="2002" name="Proc. Natl. Acad. Sci. U.S.A.">
        <title>Genome sequence of the hyperthermophilic crenarchaeon Pyrobaculum aerophilum.</title>
        <authorList>
            <person name="Fitz-Gibbon S.T."/>
            <person name="Ladner H."/>
            <person name="Kim U.J."/>
            <person name="Stetter K.O."/>
            <person name="Simon M.I."/>
            <person name="Miller J.H."/>
        </authorList>
    </citation>
    <scope>NUCLEOTIDE SEQUENCE [LARGE SCALE GENOMIC DNA]</scope>
    <source>
        <strain evidence="2">ATCC 51768 / DSM 7523 / JCM 9630 / CIP 104966 / NBRC 100827 / IM2</strain>
    </source>
</reference>
<name>Q8ZVL6_PYRAE</name>
<dbReference type="EMBL" id="AE009441">
    <property type="protein sequence ID" value="AAL64040.1"/>
    <property type="molecule type" value="Genomic_DNA"/>
</dbReference>
<dbReference type="AlphaFoldDB" id="Q8ZVL6"/>
<sequence length="28" mass="3535">MGLDETLRADWQFRRYVETPMTQRIEEY</sequence>
<accession>Q8ZVL6</accession>
<dbReference type="InParanoid" id="Q8ZVL6"/>
<protein>
    <submittedName>
        <fullName evidence="1">Uncharacterized protein</fullName>
    </submittedName>
</protein>
<dbReference type="KEGG" id="pai:PAE2222b"/>